<evidence type="ECO:0008006" key="10">
    <source>
        <dbReference type="Google" id="ProtNLM"/>
    </source>
</evidence>
<dbReference type="InterPro" id="IPR010473">
    <property type="entry name" value="GTPase-bd"/>
</dbReference>
<feature type="region of interest" description="Disordered" evidence="5">
    <location>
        <begin position="571"/>
        <end position="619"/>
    </location>
</feature>
<dbReference type="Gene3D" id="1.25.10.10">
    <property type="entry name" value="Leucine-rich Repeat Variant"/>
    <property type="match status" value="1"/>
</dbReference>
<dbReference type="InterPro" id="IPR042201">
    <property type="entry name" value="FH2_Formin_sf"/>
</dbReference>
<organism evidence="8 9">
    <name type="scientific">Serendipita vermifera MAFF 305830</name>
    <dbReference type="NCBI Taxonomy" id="933852"/>
    <lineage>
        <taxon>Eukaryota</taxon>
        <taxon>Fungi</taxon>
        <taxon>Dikarya</taxon>
        <taxon>Basidiomycota</taxon>
        <taxon>Agaricomycotina</taxon>
        <taxon>Agaricomycetes</taxon>
        <taxon>Sebacinales</taxon>
        <taxon>Serendipitaceae</taxon>
        <taxon>Serendipita</taxon>
    </lineage>
</organism>
<evidence type="ECO:0000259" key="6">
    <source>
        <dbReference type="PROSITE" id="PS51232"/>
    </source>
</evidence>
<dbReference type="InterPro" id="IPR015425">
    <property type="entry name" value="FH2_Formin"/>
</dbReference>
<feature type="region of interest" description="Disordered" evidence="5">
    <location>
        <begin position="1343"/>
        <end position="1363"/>
    </location>
</feature>
<evidence type="ECO:0000256" key="5">
    <source>
        <dbReference type="SAM" id="MobiDB-lite"/>
    </source>
</evidence>
<dbReference type="GO" id="GO:0051301">
    <property type="term" value="P:cell division"/>
    <property type="evidence" value="ECO:0007669"/>
    <property type="project" value="UniProtKB-ARBA"/>
</dbReference>
<feature type="compositionally biased region" description="Basic and acidic residues" evidence="5">
    <location>
        <begin position="1286"/>
        <end position="1295"/>
    </location>
</feature>
<feature type="compositionally biased region" description="Low complexity" evidence="5">
    <location>
        <begin position="720"/>
        <end position="742"/>
    </location>
</feature>
<dbReference type="EMBL" id="KN824288">
    <property type="protein sequence ID" value="KIM29475.1"/>
    <property type="molecule type" value="Genomic_DNA"/>
</dbReference>
<evidence type="ECO:0000313" key="9">
    <source>
        <dbReference type="Proteomes" id="UP000054097"/>
    </source>
</evidence>
<evidence type="ECO:0000256" key="1">
    <source>
        <dbReference type="ARBA" id="ARBA00008214"/>
    </source>
</evidence>
<dbReference type="InterPro" id="IPR051661">
    <property type="entry name" value="Actin_filament_regulator"/>
</dbReference>
<dbReference type="InterPro" id="IPR016024">
    <property type="entry name" value="ARM-type_fold"/>
</dbReference>
<keyword evidence="9" id="KW-1185">Reference proteome</keyword>
<dbReference type="InterPro" id="IPR010472">
    <property type="entry name" value="FH3_dom"/>
</dbReference>
<feature type="coiled-coil region" evidence="4">
    <location>
        <begin position="1192"/>
        <end position="1226"/>
    </location>
</feature>
<dbReference type="Pfam" id="PF02181">
    <property type="entry name" value="FH2"/>
    <property type="match status" value="1"/>
</dbReference>
<protein>
    <recommendedName>
        <fullName evidence="10">FH2 domain-containing protein</fullName>
    </recommendedName>
</protein>
<evidence type="ECO:0000259" key="7">
    <source>
        <dbReference type="PROSITE" id="PS51444"/>
    </source>
</evidence>
<dbReference type="InterPro" id="IPR044933">
    <property type="entry name" value="DIA_GBD_sf"/>
</dbReference>
<feature type="region of interest" description="Disordered" evidence="5">
    <location>
        <begin position="1274"/>
        <end position="1295"/>
    </location>
</feature>
<dbReference type="PROSITE" id="PS51232">
    <property type="entry name" value="GBD_FH3"/>
    <property type="match status" value="1"/>
</dbReference>
<feature type="region of interest" description="Disordered" evidence="5">
    <location>
        <begin position="718"/>
        <end position="747"/>
    </location>
</feature>
<dbReference type="GO" id="GO:0005938">
    <property type="term" value="C:cell cortex"/>
    <property type="evidence" value="ECO:0007669"/>
    <property type="project" value="UniProtKB-ARBA"/>
</dbReference>
<name>A0A0C3AY53_SERVB</name>
<dbReference type="PROSITE" id="PS51444">
    <property type="entry name" value="FH2"/>
    <property type="match status" value="1"/>
</dbReference>
<accession>A0A0C3AY53</accession>
<dbReference type="GO" id="GO:0003779">
    <property type="term" value="F:actin binding"/>
    <property type="evidence" value="ECO:0007669"/>
    <property type="project" value="InterPro"/>
</dbReference>
<sequence length="1699" mass="187301">MDPYRCNHCVDGFCQHCLALIQNISQPTATPIPAHLPIIPSNPSFVQPIGSLQGQYTPAHQHPLGQPLPSQALPHIPLLHGLELTLNRCYPKDYNERLRARLNAVLQSQWYQQQQHEPAGALNEFVYSLTETQFMCTSIGHTIVLRMAAVALQHVGMKPIPRICSVIARLYAARPQTIPGRPLVKQLGVLQTYLKPIISDHLYEDQSSRLPKAGNHVPLDGRLTPFESGTAFTPEDTEILTAVMKDPANGRVIGTYLLHSVEHSHSIWMNAWARTRWTGRLNCLRIPPGGNIPGGGMNGGPPIPGGNGVWALSCPKAGRRRGGELTMTSVPLIVPTLSPSGAIHFAAVRREATAQDIIDALSVLDEVKEDILGDLQENAWAVQRIHRGLEGRLLSGTSKLADGLLDSTESISPLVASTKPPAMQRHFSAFPLSSHLHTPSLRLVSLHPLLRASLSCARIPDLEDDIELEWFLSRNTTVLDMVNGVIEELDLAKVIPGPGGGNVDYVLEEVWVSDQGDEIVSRLHDALLVSQIVETAVRDYPFPTKTRAKRILRFCVPDEWYRRSKSRSLSLTPIESGGTLRPNSEDGNSDEEGGTAKQRNKATGSSAMRRDAQESRQSGRFSLFEGWGTVSSTSSGTVALAHASPGDRNTISVSAPLAVMSPQQTGISAVFGQEMDLSEDNVSAEFERMMDDIGLKDDKREAMRSMPLERKQYLLMQSKQSRSTIGTSSQSQRQGSNQGSDSTQSVITPISPQVTGMLRRFSLWGAPSGSPTVSSPAPEPESREPVQESLPIVPQITGSLWGNWWLGSPRETETPREGDRTKPNSTEWYVDGIRNGKTTDTRLAKHLISLRVHLSTAKVAWIERFLGEEKGMDALAALLQSLIDKGGKGRKLSDIEGIILLEVIKCLRVLLNTAPGYPYVIQSPTIITHIAFTLHGASPKLRALSSDLLAAICVISLNEGHRLVLGALSDYRVSFDERFRFDDLINALRIEENSTSQEGEQDGVWEARGATMGLIIALTSCSDSIEERILLREEFSRRGLNEVMVGLRYLKPPDSLLKQLDAYSEDKYEDEEDIRDQLRALARKQHGVNNNKADDSLDSWLQNLEVSSPETSASLRTTLKALSKLSEEATTSNFKMDILFICEKFVENAALLGDFEEHWVIFLDRFAEAIHHLIPKPFPSIKDEANGHVKDFELLQEQVRSMSTTISSLQNELAGQTAELDTLRSLSQSFESSQLPSKAPGKTGPNAEIRGFVTRLVQKEKQVAQLQADLVRLQSKSQAPQDAPEEQAKREREQMKIKKVTEELNALKSKNTELEGIIAAKAKEIVYLKRALESVYSRFHASAQESEQERRHGPESEVDVQSMTNHTIEGLAKKEEEIKALQDTVISLQAQLSNSHATTLDTSALEKQFKARTAPPPPPPIKPKKPASNGPLSATPQGTLASPTSNVSASFTNTSEQGQFMERTVESAKQEAGSRLELELAEVRPDLDMVRNAAAEIKASKRLRKVLGTVLVVGNTLNGSTFRGGARGFQLDALLKMKETKTAKSGTDCPTLLHYLAKILMREDAGLIMFGEELSHVEAAARVSVQFILSTVNSLCQGMERVKDELEVIRSAQMSSEDFFIAKMEPFVRKMEPAVHNLRLSGQALETELQGLLLFFGEAVEGPEATKPEDFFNLVLSFSRALQVSFALLLKKEQTKQDF</sequence>
<dbReference type="PANTHER" id="PTHR47102">
    <property type="entry name" value="PROTEIN BNI1"/>
    <property type="match status" value="1"/>
</dbReference>
<gene>
    <name evidence="8" type="ORF">M408DRAFT_8151</name>
</gene>
<comment type="similarity">
    <text evidence="3">Belongs to the formin homology family. BNI1 subfamily.</text>
</comment>
<dbReference type="Gene3D" id="1.20.58.2220">
    <property type="entry name" value="Formin, FH2 domain"/>
    <property type="match status" value="1"/>
</dbReference>
<comment type="similarity">
    <text evidence="1">Belongs to the formin homology family. Diaphanous subfamily.</text>
</comment>
<dbReference type="OrthoDB" id="1668162at2759"/>
<dbReference type="GO" id="GO:0032153">
    <property type="term" value="C:cell division site"/>
    <property type="evidence" value="ECO:0007669"/>
    <property type="project" value="UniProtKB-ARBA"/>
</dbReference>
<feature type="domain" description="GBD/FH3" evidence="6">
    <location>
        <begin position="674"/>
        <end position="1157"/>
    </location>
</feature>
<dbReference type="Gene3D" id="1.10.20.40">
    <property type="entry name" value="Formin, diaphanous GTPase-binding domain"/>
    <property type="match status" value="1"/>
</dbReference>
<dbReference type="Proteomes" id="UP000054097">
    <property type="component" value="Unassembled WGS sequence"/>
</dbReference>
<dbReference type="Pfam" id="PF06371">
    <property type="entry name" value="Drf_GBD"/>
    <property type="match status" value="2"/>
</dbReference>
<dbReference type="GO" id="GO:0031267">
    <property type="term" value="F:small GTPase binding"/>
    <property type="evidence" value="ECO:0007669"/>
    <property type="project" value="InterPro"/>
</dbReference>
<dbReference type="GO" id="GO:0030036">
    <property type="term" value="P:actin cytoskeleton organization"/>
    <property type="evidence" value="ECO:0007669"/>
    <property type="project" value="InterPro"/>
</dbReference>
<dbReference type="PANTHER" id="PTHR47102:SF2">
    <property type="entry name" value="PROTEIN BNI1"/>
    <property type="match status" value="1"/>
</dbReference>
<evidence type="ECO:0000256" key="3">
    <source>
        <dbReference type="ARBA" id="ARBA00037935"/>
    </source>
</evidence>
<reference evidence="8 9" key="1">
    <citation type="submission" date="2014-04" db="EMBL/GenBank/DDBJ databases">
        <authorList>
            <consortium name="DOE Joint Genome Institute"/>
            <person name="Kuo A."/>
            <person name="Zuccaro A."/>
            <person name="Kohler A."/>
            <person name="Nagy L.G."/>
            <person name="Floudas D."/>
            <person name="Copeland A."/>
            <person name="Barry K.W."/>
            <person name="Cichocki N."/>
            <person name="Veneault-Fourrey C."/>
            <person name="LaButti K."/>
            <person name="Lindquist E.A."/>
            <person name="Lipzen A."/>
            <person name="Lundell T."/>
            <person name="Morin E."/>
            <person name="Murat C."/>
            <person name="Sun H."/>
            <person name="Tunlid A."/>
            <person name="Henrissat B."/>
            <person name="Grigoriev I.V."/>
            <person name="Hibbett D.S."/>
            <person name="Martin F."/>
            <person name="Nordberg H.P."/>
            <person name="Cantor M.N."/>
            <person name="Hua S.X."/>
        </authorList>
    </citation>
    <scope>NUCLEOTIDE SEQUENCE [LARGE SCALE GENOMIC DNA]</scope>
    <source>
        <strain evidence="8 9">MAFF 305830</strain>
    </source>
</reference>
<dbReference type="SMART" id="SM01139">
    <property type="entry name" value="Drf_FH3"/>
    <property type="match status" value="1"/>
</dbReference>
<dbReference type="InterPro" id="IPR011989">
    <property type="entry name" value="ARM-like"/>
</dbReference>
<proteinExistence type="inferred from homology"/>
<keyword evidence="2 4" id="KW-0175">Coiled coil</keyword>
<dbReference type="SMART" id="SM01140">
    <property type="entry name" value="Drf_GBD"/>
    <property type="match status" value="1"/>
</dbReference>
<evidence type="ECO:0000313" key="8">
    <source>
        <dbReference type="EMBL" id="KIM29475.1"/>
    </source>
</evidence>
<dbReference type="HOGENOM" id="CLU_000873_0_0_1"/>
<evidence type="ECO:0000256" key="4">
    <source>
        <dbReference type="SAM" id="Coils"/>
    </source>
</evidence>
<dbReference type="SUPFAM" id="SSF101447">
    <property type="entry name" value="Formin homology 2 domain (FH2 domain)"/>
    <property type="match status" value="1"/>
</dbReference>
<dbReference type="SUPFAM" id="SSF48371">
    <property type="entry name" value="ARM repeat"/>
    <property type="match status" value="1"/>
</dbReference>
<reference evidence="9" key="2">
    <citation type="submission" date="2015-01" db="EMBL/GenBank/DDBJ databases">
        <title>Evolutionary Origins and Diversification of the Mycorrhizal Mutualists.</title>
        <authorList>
            <consortium name="DOE Joint Genome Institute"/>
            <consortium name="Mycorrhizal Genomics Consortium"/>
            <person name="Kohler A."/>
            <person name="Kuo A."/>
            <person name="Nagy L.G."/>
            <person name="Floudas D."/>
            <person name="Copeland A."/>
            <person name="Barry K.W."/>
            <person name="Cichocki N."/>
            <person name="Veneault-Fourrey C."/>
            <person name="LaButti K."/>
            <person name="Lindquist E.A."/>
            <person name="Lipzen A."/>
            <person name="Lundell T."/>
            <person name="Morin E."/>
            <person name="Murat C."/>
            <person name="Riley R."/>
            <person name="Ohm R."/>
            <person name="Sun H."/>
            <person name="Tunlid A."/>
            <person name="Henrissat B."/>
            <person name="Grigoriev I.V."/>
            <person name="Hibbett D.S."/>
            <person name="Martin F."/>
        </authorList>
    </citation>
    <scope>NUCLEOTIDE SEQUENCE [LARGE SCALE GENOMIC DNA]</scope>
    <source>
        <strain evidence="9">MAFF 305830</strain>
    </source>
</reference>
<feature type="compositionally biased region" description="Polar residues" evidence="5">
    <location>
        <begin position="1430"/>
        <end position="1451"/>
    </location>
</feature>
<feature type="region of interest" description="Disordered" evidence="5">
    <location>
        <begin position="1408"/>
        <end position="1451"/>
    </location>
</feature>
<dbReference type="InterPro" id="IPR014768">
    <property type="entry name" value="GBD/FH3_dom"/>
</dbReference>
<dbReference type="GO" id="GO:0015629">
    <property type="term" value="C:actin cytoskeleton"/>
    <property type="evidence" value="ECO:0007669"/>
    <property type="project" value="UniProtKB-ARBA"/>
</dbReference>
<evidence type="ECO:0000256" key="2">
    <source>
        <dbReference type="ARBA" id="ARBA00023054"/>
    </source>
</evidence>
<feature type="region of interest" description="Disordered" evidence="5">
    <location>
        <begin position="765"/>
        <end position="787"/>
    </location>
</feature>
<dbReference type="STRING" id="933852.A0A0C3AY53"/>
<feature type="domain" description="FH2" evidence="7">
    <location>
        <begin position="1291"/>
        <end position="1699"/>
    </location>
</feature>
<dbReference type="Pfam" id="PF06367">
    <property type="entry name" value="Drf_FH3"/>
    <property type="match status" value="1"/>
</dbReference>